<sequence length="72" mass="8117">MMERMNFSRLNMTGLGTARVNSSGITECGDSYELIDNALLLEKGKAWLWADGSPVMMAEVTRRTVKKQLKHK</sequence>
<dbReference type="AlphaFoldDB" id="A0A6N3EQ40"/>
<organism evidence="1">
    <name type="scientific">Paraprevotella clara</name>
    <dbReference type="NCBI Taxonomy" id="454154"/>
    <lineage>
        <taxon>Bacteria</taxon>
        <taxon>Pseudomonadati</taxon>
        <taxon>Bacteroidota</taxon>
        <taxon>Bacteroidia</taxon>
        <taxon>Bacteroidales</taxon>
        <taxon>Prevotellaceae</taxon>
        <taxon>Paraprevotella</taxon>
    </lineage>
</organism>
<accession>A0A6N3EQ40</accession>
<reference evidence="1" key="1">
    <citation type="submission" date="2019-11" db="EMBL/GenBank/DDBJ databases">
        <authorList>
            <person name="Feng L."/>
        </authorList>
    </citation>
    <scope>NUCLEOTIDE SEQUENCE</scope>
    <source>
        <strain evidence="1">PclaraLFYP37</strain>
    </source>
</reference>
<gene>
    <name evidence="1" type="ORF">PCLFYP37_02872</name>
</gene>
<evidence type="ECO:0000313" key="1">
    <source>
        <dbReference type="EMBL" id="VYU43132.1"/>
    </source>
</evidence>
<protein>
    <submittedName>
        <fullName evidence="1">Uncharacterized protein</fullName>
    </submittedName>
</protein>
<proteinExistence type="predicted"/>
<dbReference type="RefSeq" id="WP_118147410.1">
    <property type="nucleotide sequence ID" value="NZ_CACRUT010000016.1"/>
</dbReference>
<name>A0A6N3EQ40_9BACT</name>
<dbReference type="EMBL" id="CACRUT010000016">
    <property type="protein sequence ID" value="VYU43132.1"/>
    <property type="molecule type" value="Genomic_DNA"/>
</dbReference>